<feature type="domain" description="C2H2-type" evidence="13">
    <location>
        <begin position="146"/>
        <end position="173"/>
    </location>
</feature>
<keyword evidence="11" id="KW-0539">Nucleus</keyword>
<accession>A0AAV4Y6M5</accession>
<keyword evidence="8" id="KW-0805">Transcription regulation</keyword>
<evidence type="ECO:0000256" key="6">
    <source>
        <dbReference type="ARBA" id="ARBA00022771"/>
    </source>
</evidence>
<dbReference type="SMART" id="SM00355">
    <property type="entry name" value="ZnF_C2H2"/>
    <property type="match status" value="5"/>
</dbReference>
<dbReference type="InterPro" id="IPR056438">
    <property type="entry name" value="Znf-C2H2_CTCF"/>
</dbReference>
<dbReference type="Pfam" id="PF00096">
    <property type="entry name" value="zf-C2H2"/>
    <property type="match status" value="1"/>
</dbReference>
<keyword evidence="15" id="KW-1185">Reference proteome</keyword>
<proteinExistence type="inferred from homology"/>
<evidence type="ECO:0000256" key="10">
    <source>
        <dbReference type="ARBA" id="ARBA00023163"/>
    </source>
</evidence>
<evidence type="ECO:0000256" key="12">
    <source>
        <dbReference type="PROSITE-ProRule" id="PRU00042"/>
    </source>
</evidence>
<dbReference type="Pfam" id="PF13465">
    <property type="entry name" value="zf-H2C2_2"/>
    <property type="match status" value="1"/>
</dbReference>
<dbReference type="FunFam" id="3.30.160.60:FF:000151">
    <property type="entry name" value="Zinc finger and SCAN domain-containing 21"/>
    <property type="match status" value="1"/>
</dbReference>
<comment type="subcellular location">
    <subcellularLocation>
        <location evidence="2">Nucleus</location>
    </subcellularLocation>
</comment>
<dbReference type="Proteomes" id="UP001054945">
    <property type="component" value="Unassembled WGS sequence"/>
</dbReference>
<evidence type="ECO:0000256" key="4">
    <source>
        <dbReference type="ARBA" id="ARBA00022723"/>
    </source>
</evidence>
<dbReference type="FunFam" id="3.30.160.60:FF:000097">
    <property type="entry name" value="Zinc finger protein"/>
    <property type="match status" value="1"/>
</dbReference>
<dbReference type="FunFam" id="3.30.160.60:FF:001370">
    <property type="entry name" value="Zinc finger protein"/>
    <property type="match status" value="1"/>
</dbReference>
<comment type="similarity">
    <text evidence="3">Belongs to the krueppel C2H2-type zinc-finger protein family.</text>
</comment>
<keyword evidence="9" id="KW-0238">DNA-binding</keyword>
<dbReference type="PANTHER" id="PTHR23235">
    <property type="entry name" value="KRUEPPEL-LIKE TRANSCRIPTION FACTOR"/>
    <property type="match status" value="1"/>
</dbReference>
<feature type="domain" description="C2H2-type" evidence="13">
    <location>
        <begin position="174"/>
        <end position="201"/>
    </location>
</feature>
<keyword evidence="5" id="KW-0677">Repeat</keyword>
<dbReference type="PANTHER" id="PTHR23235:SF142">
    <property type="entry name" value="ZINC FINGER PROTEIN 384"/>
    <property type="match status" value="1"/>
</dbReference>
<dbReference type="GO" id="GO:0000981">
    <property type="term" value="F:DNA-binding transcription factor activity, RNA polymerase II-specific"/>
    <property type="evidence" value="ECO:0007669"/>
    <property type="project" value="TreeGrafter"/>
</dbReference>
<dbReference type="GO" id="GO:0000978">
    <property type="term" value="F:RNA polymerase II cis-regulatory region sequence-specific DNA binding"/>
    <property type="evidence" value="ECO:0007669"/>
    <property type="project" value="TreeGrafter"/>
</dbReference>
<keyword evidence="10" id="KW-0804">Transcription</keyword>
<evidence type="ECO:0000256" key="7">
    <source>
        <dbReference type="ARBA" id="ARBA00022833"/>
    </source>
</evidence>
<evidence type="ECO:0000256" key="2">
    <source>
        <dbReference type="ARBA" id="ARBA00004123"/>
    </source>
</evidence>
<dbReference type="EMBL" id="BPLR01018759">
    <property type="protein sequence ID" value="GIZ02105.1"/>
    <property type="molecule type" value="Genomic_DNA"/>
</dbReference>
<keyword evidence="4" id="KW-0479">Metal-binding</keyword>
<dbReference type="SUPFAM" id="SSF57667">
    <property type="entry name" value="beta-beta-alpha zinc fingers"/>
    <property type="match status" value="3"/>
</dbReference>
<dbReference type="InterPro" id="IPR013087">
    <property type="entry name" value="Znf_C2H2_type"/>
</dbReference>
<feature type="domain" description="C2H2-type" evidence="13">
    <location>
        <begin position="118"/>
        <end position="145"/>
    </location>
</feature>
<evidence type="ECO:0000256" key="11">
    <source>
        <dbReference type="ARBA" id="ARBA00023242"/>
    </source>
</evidence>
<dbReference type="GO" id="GO:0008270">
    <property type="term" value="F:zinc ion binding"/>
    <property type="evidence" value="ECO:0007669"/>
    <property type="project" value="UniProtKB-KW"/>
</dbReference>
<protein>
    <recommendedName>
        <fullName evidence="13">C2H2-type domain-containing protein</fullName>
    </recommendedName>
</protein>
<sequence length="207" mass="23781">MTANCAKRHQCLSCGYSTSRLADMTKHIADSVQLRLQNMASINSAISVDTPHAYAGISSLNIAKMYSGKSHQCPFCGYSTSHSANIKKHIRTHTGECPFQCTLDDMSLAEIIRYAKRHQCSYCGYSTFLSADMKKHIRIHTGERPFQCCFCMKRFNEKRPLNNHMRIHTGERPFQCPECDKTFSRKDSMKRHVTIHHPEWSSQNHMF</sequence>
<evidence type="ECO:0000313" key="15">
    <source>
        <dbReference type="Proteomes" id="UP001054945"/>
    </source>
</evidence>
<gene>
    <name evidence="14" type="ORF">CEXT_484341</name>
</gene>
<dbReference type="AlphaFoldDB" id="A0AAV4Y6M5"/>
<organism evidence="14 15">
    <name type="scientific">Caerostris extrusa</name>
    <name type="common">Bark spider</name>
    <name type="synonym">Caerostris bankana</name>
    <dbReference type="NCBI Taxonomy" id="172846"/>
    <lineage>
        <taxon>Eukaryota</taxon>
        <taxon>Metazoa</taxon>
        <taxon>Ecdysozoa</taxon>
        <taxon>Arthropoda</taxon>
        <taxon>Chelicerata</taxon>
        <taxon>Arachnida</taxon>
        <taxon>Araneae</taxon>
        <taxon>Araneomorphae</taxon>
        <taxon>Entelegynae</taxon>
        <taxon>Araneoidea</taxon>
        <taxon>Araneidae</taxon>
        <taxon>Caerostris</taxon>
    </lineage>
</organism>
<reference evidence="14 15" key="1">
    <citation type="submission" date="2021-06" db="EMBL/GenBank/DDBJ databases">
        <title>Caerostris extrusa draft genome.</title>
        <authorList>
            <person name="Kono N."/>
            <person name="Arakawa K."/>
        </authorList>
    </citation>
    <scope>NUCLEOTIDE SEQUENCE [LARGE SCALE GENOMIC DNA]</scope>
</reference>
<evidence type="ECO:0000256" key="9">
    <source>
        <dbReference type="ARBA" id="ARBA00023125"/>
    </source>
</evidence>
<evidence type="ECO:0000256" key="1">
    <source>
        <dbReference type="ARBA" id="ARBA00003767"/>
    </source>
</evidence>
<dbReference type="PROSITE" id="PS50157">
    <property type="entry name" value="ZINC_FINGER_C2H2_2"/>
    <property type="match status" value="4"/>
</dbReference>
<name>A0AAV4Y6M5_CAEEX</name>
<evidence type="ECO:0000256" key="5">
    <source>
        <dbReference type="ARBA" id="ARBA00022737"/>
    </source>
</evidence>
<evidence type="ECO:0000313" key="14">
    <source>
        <dbReference type="EMBL" id="GIZ02105.1"/>
    </source>
</evidence>
<dbReference type="FunFam" id="3.30.160.60:FF:000446">
    <property type="entry name" value="Zinc finger protein"/>
    <property type="match status" value="1"/>
</dbReference>
<evidence type="ECO:0000259" key="13">
    <source>
        <dbReference type="PROSITE" id="PS50157"/>
    </source>
</evidence>
<dbReference type="Gene3D" id="3.30.160.60">
    <property type="entry name" value="Classic Zinc Finger"/>
    <property type="match status" value="4"/>
</dbReference>
<keyword evidence="6 12" id="KW-0863">Zinc-finger</keyword>
<feature type="domain" description="C2H2-type" evidence="13">
    <location>
        <begin position="71"/>
        <end position="98"/>
    </location>
</feature>
<evidence type="ECO:0000256" key="3">
    <source>
        <dbReference type="ARBA" id="ARBA00006991"/>
    </source>
</evidence>
<dbReference type="PROSITE" id="PS00028">
    <property type="entry name" value="ZINC_FINGER_C2H2_1"/>
    <property type="match status" value="2"/>
</dbReference>
<comment type="caution">
    <text evidence="14">The sequence shown here is derived from an EMBL/GenBank/DDBJ whole genome shotgun (WGS) entry which is preliminary data.</text>
</comment>
<dbReference type="InterPro" id="IPR036236">
    <property type="entry name" value="Znf_C2H2_sf"/>
</dbReference>
<evidence type="ECO:0000256" key="8">
    <source>
        <dbReference type="ARBA" id="ARBA00023015"/>
    </source>
</evidence>
<comment type="function">
    <text evidence="1">May be involved in transcriptional regulation.</text>
</comment>
<dbReference type="Pfam" id="PF23611">
    <property type="entry name" value="zf-C2H2_16"/>
    <property type="match status" value="1"/>
</dbReference>
<dbReference type="GO" id="GO:0005634">
    <property type="term" value="C:nucleus"/>
    <property type="evidence" value="ECO:0007669"/>
    <property type="project" value="UniProtKB-SubCell"/>
</dbReference>
<keyword evidence="7" id="KW-0862">Zinc</keyword>